<feature type="signal peptide" evidence="1">
    <location>
        <begin position="1"/>
        <end position="20"/>
    </location>
</feature>
<comment type="caution">
    <text evidence="2">The sequence shown here is derived from an EMBL/GenBank/DDBJ whole genome shotgun (WGS) entry which is preliminary data.</text>
</comment>
<dbReference type="EMBL" id="QKZL01000010">
    <property type="protein sequence ID" value="PZX15194.1"/>
    <property type="molecule type" value="Genomic_DNA"/>
</dbReference>
<name>A0A2W7NEP4_9RHOB</name>
<evidence type="ECO:0000313" key="3">
    <source>
        <dbReference type="Proteomes" id="UP000248916"/>
    </source>
</evidence>
<accession>A0A2W7NEP4</accession>
<keyword evidence="3" id="KW-1185">Reference proteome</keyword>
<proteinExistence type="predicted"/>
<gene>
    <name evidence="2" type="ORF">LX81_02497</name>
</gene>
<dbReference type="Proteomes" id="UP000248916">
    <property type="component" value="Unassembled WGS sequence"/>
</dbReference>
<dbReference type="AlphaFoldDB" id="A0A2W7NEP4"/>
<evidence type="ECO:0000256" key="1">
    <source>
        <dbReference type="SAM" id="SignalP"/>
    </source>
</evidence>
<organism evidence="2 3">
    <name type="scientific">Palleronia aestuarii</name>
    <dbReference type="NCBI Taxonomy" id="568105"/>
    <lineage>
        <taxon>Bacteria</taxon>
        <taxon>Pseudomonadati</taxon>
        <taxon>Pseudomonadota</taxon>
        <taxon>Alphaproteobacteria</taxon>
        <taxon>Rhodobacterales</taxon>
        <taxon>Roseobacteraceae</taxon>
        <taxon>Palleronia</taxon>
    </lineage>
</organism>
<keyword evidence="1" id="KW-0732">Signal</keyword>
<protein>
    <submittedName>
        <fullName evidence="2">Uncharacterized protein DUF4864</fullName>
    </submittedName>
</protein>
<sequence length="137" mass="15274">MLRIFAALSLIFCIALPAGAQNTSDARGIEGVIASQIDAFRADDFDRAFTYASPSIQGMFGTAERFGQMVRQGYPMVYRPDELRFVEQVEDGGAVRQKVMIRDMQGGFHMLEYEMTERDGAWRINGVRVLEAAQVGV</sequence>
<dbReference type="Pfam" id="PF16156">
    <property type="entry name" value="DUF4864"/>
    <property type="match status" value="1"/>
</dbReference>
<dbReference type="RefSeq" id="WP_111537632.1">
    <property type="nucleotide sequence ID" value="NZ_QKZL01000010.1"/>
</dbReference>
<evidence type="ECO:0000313" key="2">
    <source>
        <dbReference type="EMBL" id="PZX15194.1"/>
    </source>
</evidence>
<feature type="chain" id="PRO_5016111443" evidence="1">
    <location>
        <begin position="21"/>
        <end position="137"/>
    </location>
</feature>
<reference evidence="2 3" key="1">
    <citation type="submission" date="2018-06" db="EMBL/GenBank/DDBJ databases">
        <title>Genomic Encyclopedia of Archaeal and Bacterial Type Strains, Phase II (KMG-II): from individual species to whole genera.</title>
        <authorList>
            <person name="Goeker M."/>
        </authorList>
    </citation>
    <scope>NUCLEOTIDE SEQUENCE [LARGE SCALE GENOMIC DNA]</scope>
    <source>
        <strain evidence="2 3">DSM 22009</strain>
    </source>
</reference>
<dbReference type="OrthoDB" id="9130422at2"/>
<dbReference type="InterPro" id="IPR032347">
    <property type="entry name" value="DUF4864"/>
</dbReference>